<evidence type="ECO:0000259" key="1">
    <source>
        <dbReference type="PROSITE" id="PS51410"/>
    </source>
</evidence>
<reference evidence="2 3" key="1">
    <citation type="submission" date="2019-06" db="EMBL/GenBank/DDBJ databases">
        <title>Sequencing the genomes of 1000 actinobacteria strains.</title>
        <authorList>
            <person name="Klenk H.-P."/>
        </authorList>
    </citation>
    <scope>NUCLEOTIDE SEQUENCE [LARGE SCALE GENOMIC DNA]</scope>
    <source>
        <strain evidence="2 3">DSM 19828</strain>
    </source>
</reference>
<evidence type="ECO:0000313" key="3">
    <source>
        <dbReference type="Proteomes" id="UP000320806"/>
    </source>
</evidence>
<dbReference type="EMBL" id="VFMO01000001">
    <property type="protein sequence ID" value="TQJ15107.1"/>
    <property type="molecule type" value="Genomic_DNA"/>
</dbReference>
<protein>
    <recommendedName>
        <fullName evidence="1">Biopterin-dependent aromatic amino acid hydroxylase family profile domain-containing protein</fullName>
    </recommendedName>
</protein>
<proteinExistence type="predicted"/>
<dbReference type="AlphaFoldDB" id="A0A542EIE0"/>
<accession>A0A542EIE0</accession>
<dbReference type="OrthoDB" id="3268477at2"/>
<keyword evidence="3" id="KW-1185">Reference proteome</keyword>
<comment type="caution">
    <text evidence="2">The sequence shown here is derived from an EMBL/GenBank/DDBJ whole genome shotgun (WGS) entry which is preliminary data.</text>
</comment>
<feature type="domain" description="Biopterin-dependent aromatic amino acid hydroxylase family profile" evidence="1">
    <location>
        <begin position="1"/>
        <end position="58"/>
    </location>
</feature>
<dbReference type="InterPro" id="IPR019774">
    <property type="entry name" value="Aromatic-AA_hydroxylase_C"/>
</dbReference>
<organism evidence="2 3">
    <name type="scientific">Yimella lutea</name>
    <dbReference type="NCBI Taxonomy" id="587872"/>
    <lineage>
        <taxon>Bacteria</taxon>
        <taxon>Bacillati</taxon>
        <taxon>Actinomycetota</taxon>
        <taxon>Actinomycetes</taxon>
        <taxon>Micrococcales</taxon>
        <taxon>Dermacoccaceae</taxon>
        <taxon>Yimella</taxon>
    </lineage>
</organism>
<sequence length="58" mass="6593">MAYWYNVNTGQIEQDGSTESKDHLMGPYASEDEARSAIELSRKKNELADEADRAWKEG</sequence>
<name>A0A542EIE0_9MICO</name>
<dbReference type="Proteomes" id="UP000320806">
    <property type="component" value="Unassembled WGS sequence"/>
</dbReference>
<gene>
    <name evidence="2" type="ORF">FB459_2630</name>
</gene>
<dbReference type="PROSITE" id="PS51410">
    <property type="entry name" value="BH4_AAA_HYDROXYL_2"/>
    <property type="match status" value="1"/>
</dbReference>
<evidence type="ECO:0000313" key="2">
    <source>
        <dbReference type="EMBL" id="TQJ15107.1"/>
    </source>
</evidence>
<dbReference type="GO" id="GO:0016714">
    <property type="term" value="F:oxidoreductase activity, acting on paired donors, with incorporation or reduction of molecular oxygen, reduced pteridine as one donor, and incorporation of one atom of oxygen"/>
    <property type="evidence" value="ECO:0007669"/>
    <property type="project" value="InterPro"/>
</dbReference>